<keyword evidence="3" id="KW-0228">DNA excision</keyword>
<keyword evidence="6" id="KW-0742">SOS response</keyword>
<evidence type="ECO:0000256" key="3">
    <source>
        <dbReference type="ARBA" id="ARBA00022769"/>
    </source>
</evidence>
<dbReference type="FunFam" id="3.40.1440.10:FF:000001">
    <property type="entry name" value="UvrABC system protein C"/>
    <property type="match status" value="1"/>
</dbReference>
<dbReference type="GO" id="GO:0009432">
    <property type="term" value="P:SOS response"/>
    <property type="evidence" value="ECO:0007669"/>
    <property type="project" value="UniProtKB-KW"/>
</dbReference>
<dbReference type="Gene3D" id="3.40.1440.10">
    <property type="entry name" value="GIY-YIG endonuclease"/>
    <property type="match status" value="1"/>
</dbReference>
<keyword evidence="2" id="KW-0227">DNA damage</keyword>
<evidence type="ECO:0000256" key="5">
    <source>
        <dbReference type="ARBA" id="ARBA00023204"/>
    </source>
</evidence>
<dbReference type="Proteomes" id="UP000230859">
    <property type="component" value="Unassembled WGS sequence"/>
</dbReference>
<evidence type="ECO:0000259" key="8">
    <source>
        <dbReference type="PROSITE" id="PS50165"/>
    </source>
</evidence>
<reference evidence="9 10" key="1">
    <citation type="submission" date="2017-09" db="EMBL/GenBank/DDBJ databases">
        <title>Depth-based differentiation of microbial function through sediment-hosted aquifers and enrichment of novel symbionts in the deep terrestrial subsurface.</title>
        <authorList>
            <person name="Probst A.J."/>
            <person name="Ladd B."/>
            <person name="Jarett J.K."/>
            <person name="Geller-Mcgrath D.E."/>
            <person name="Sieber C.M."/>
            <person name="Emerson J.B."/>
            <person name="Anantharaman K."/>
            <person name="Thomas B.C."/>
            <person name="Malmstrom R."/>
            <person name="Stieglmeier M."/>
            <person name="Klingl A."/>
            <person name="Woyke T."/>
            <person name="Ryan C.M."/>
            <person name="Banfield J.F."/>
        </authorList>
    </citation>
    <scope>NUCLEOTIDE SEQUENCE [LARGE SCALE GENOMIC DNA]</scope>
    <source>
        <strain evidence="9">CG11_big_fil_rev_8_21_14_0_20_45_26</strain>
    </source>
</reference>
<evidence type="ECO:0000256" key="2">
    <source>
        <dbReference type="ARBA" id="ARBA00022763"/>
    </source>
</evidence>
<evidence type="ECO:0000256" key="4">
    <source>
        <dbReference type="ARBA" id="ARBA00022881"/>
    </source>
</evidence>
<organism evidence="9 10">
    <name type="scientific">Candidatus Abzuiibacterium crystallinum</name>
    <dbReference type="NCBI Taxonomy" id="1974748"/>
    <lineage>
        <taxon>Bacteria</taxon>
        <taxon>Pseudomonadati</taxon>
        <taxon>Candidatus Omnitrophota</taxon>
        <taxon>Candidatus Abzuiibacterium</taxon>
    </lineage>
</organism>
<dbReference type="AlphaFoldDB" id="A0A2H0LL59"/>
<dbReference type="PROSITE" id="PS50164">
    <property type="entry name" value="GIY_YIG"/>
    <property type="match status" value="1"/>
</dbReference>
<name>A0A2H0LL59_9BACT</name>
<dbReference type="InterPro" id="IPR036876">
    <property type="entry name" value="UVR_dom_sf"/>
</dbReference>
<dbReference type="InterPro" id="IPR047296">
    <property type="entry name" value="GIY-YIG_UvrC_Cho"/>
</dbReference>
<feature type="domain" description="GIY-YIG" evidence="7">
    <location>
        <begin position="21"/>
        <end position="99"/>
    </location>
</feature>
<dbReference type="GO" id="GO:0006289">
    <property type="term" value="P:nucleotide-excision repair"/>
    <property type="evidence" value="ECO:0007669"/>
    <property type="project" value="InterPro"/>
</dbReference>
<protein>
    <recommendedName>
        <fullName evidence="11">Excinuclease ABC subunit C</fullName>
    </recommendedName>
</protein>
<evidence type="ECO:0000256" key="6">
    <source>
        <dbReference type="ARBA" id="ARBA00023236"/>
    </source>
</evidence>
<evidence type="ECO:0000313" key="10">
    <source>
        <dbReference type="Proteomes" id="UP000230859"/>
    </source>
</evidence>
<dbReference type="InterPro" id="IPR001162">
    <property type="entry name" value="UvrC_RNase_H_dom"/>
</dbReference>
<dbReference type="Pfam" id="PF01541">
    <property type="entry name" value="GIY-YIG"/>
    <property type="match status" value="1"/>
</dbReference>
<evidence type="ECO:0000259" key="7">
    <source>
        <dbReference type="PROSITE" id="PS50164"/>
    </source>
</evidence>
<proteinExistence type="predicted"/>
<dbReference type="InterPro" id="IPR000305">
    <property type="entry name" value="GIY-YIG_endonuc"/>
</dbReference>
<dbReference type="PANTHER" id="PTHR30562">
    <property type="entry name" value="UVRC/OXIDOREDUCTASE"/>
    <property type="match status" value="1"/>
</dbReference>
<dbReference type="GO" id="GO:0009381">
    <property type="term" value="F:excinuclease ABC activity"/>
    <property type="evidence" value="ECO:0007669"/>
    <property type="project" value="InterPro"/>
</dbReference>
<dbReference type="InterPro" id="IPR050066">
    <property type="entry name" value="UvrABC_protein_C"/>
</dbReference>
<keyword evidence="5" id="KW-0234">DNA repair</keyword>
<dbReference type="InterPro" id="IPR010994">
    <property type="entry name" value="RuvA_2-like"/>
</dbReference>
<evidence type="ECO:0000256" key="1">
    <source>
        <dbReference type="ARBA" id="ARBA00022490"/>
    </source>
</evidence>
<dbReference type="Pfam" id="PF08459">
    <property type="entry name" value="UvrC_RNaseH_dom"/>
    <property type="match status" value="1"/>
</dbReference>
<dbReference type="GO" id="GO:0009380">
    <property type="term" value="C:excinuclease repair complex"/>
    <property type="evidence" value="ECO:0007669"/>
    <property type="project" value="TreeGrafter"/>
</dbReference>
<sequence length="485" mass="55958">MSEKNLVRDSLLRKKLAALPNTPGVYLMKGKGRETLYIGKARALRKRVTSYFQGRLHAPKIAVLVNKICDVEVVETQSEADALLLEAELIRQYKPRYNTELRDDKSYPLLKITGDSFPRLHVTRQRKDKRATYYGPYTDAGLLREVVRIVNDLFPIRKCERLPKTACLYYHIGQCIAPCIKPEVKKTYDQHIKEIKNFLGGGKKSLIEYLTDRMHAARQRYQFEDAQFFKEQIEALSWMRKKRYHAQKQIVGVGLAGTAELKRTLRLVKLPERIVCFDVSNIQGDQAVASKVSFFRELENKLEYRRYKIKTVKGIHDYAMIQEALRRMLKELKEGKESIAPDLMMIDGGKGHLNAAKEVLEQEGFLDLPVISIAKQFEFIFTPHQKDPVVLAPSAPGLRLLKRVRDEAHRFAITYHRHLKRKELSRSFLDDVKGIGRMRKKALLSHFASLAELKQTPVEIIAEIKGMNLDAARQVKLQIEKITFN</sequence>
<dbReference type="PANTHER" id="PTHR30562:SF1">
    <property type="entry name" value="UVRABC SYSTEM PROTEIN C"/>
    <property type="match status" value="1"/>
</dbReference>
<dbReference type="PROSITE" id="PS50165">
    <property type="entry name" value="UVRC"/>
    <property type="match status" value="1"/>
</dbReference>
<dbReference type="SUPFAM" id="SSF82771">
    <property type="entry name" value="GIY-YIG endonuclease"/>
    <property type="match status" value="1"/>
</dbReference>
<evidence type="ECO:0000313" key="9">
    <source>
        <dbReference type="EMBL" id="PIQ85139.1"/>
    </source>
</evidence>
<keyword evidence="1" id="KW-0963">Cytoplasm</keyword>
<dbReference type="Gene3D" id="1.10.150.20">
    <property type="entry name" value="5' to 3' exonuclease, C-terminal subdomain"/>
    <property type="match status" value="1"/>
</dbReference>
<dbReference type="CDD" id="cd10434">
    <property type="entry name" value="GIY-YIG_UvrC_Cho"/>
    <property type="match status" value="1"/>
</dbReference>
<dbReference type="EMBL" id="PCVY01000075">
    <property type="protein sequence ID" value="PIQ85139.1"/>
    <property type="molecule type" value="Genomic_DNA"/>
</dbReference>
<dbReference type="SUPFAM" id="SSF46600">
    <property type="entry name" value="C-terminal UvrC-binding domain of UvrB"/>
    <property type="match status" value="1"/>
</dbReference>
<dbReference type="SUPFAM" id="SSF47781">
    <property type="entry name" value="RuvA domain 2-like"/>
    <property type="match status" value="1"/>
</dbReference>
<gene>
    <name evidence="9" type="ORF">COV74_10125</name>
</gene>
<feature type="domain" description="UvrC family homology region profile" evidence="8">
    <location>
        <begin position="235"/>
        <end position="360"/>
    </location>
</feature>
<evidence type="ECO:0008006" key="11">
    <source>
        <dbReference type="Google" id="ProtNLM"/>
    </source>
</evidence>
<keyword evidence="4" id="KW-0267">Excision nuclease</keyword>
<comment type="caution">
    <text evidence="9">The sequence shown here is derived from an EMBL/GenBank/DDBJ whole genome shotgun (WGS) entry which is preliminary data.</text>
</comment>
<dbReference type="Pfam" id="PF14520">
    <property type="entry name" value="HHH_5"/>
    <property type="match status" value="1"/>
</dbReference>
<dbReference type="InterPro" id="IPR035901">
    <property type="entry name" value="GIY-YIG_endonuc_sf"/>
</dbReference>
<accession>A0A2H0LL59</accession>
<dbReference type="InterPro" id="IPR038476">
    <property type="entry name" value="UvrC_RNase_H_dom_sf"/>
</dbReference>
<dbReference type="SMART" id="SM00465">
    <property type="entry name" value="GIYc"/>
    <property type="match status" value="1"/>
</dbReference>
<dbReference type="Gene3D" id="3.30.420.340">
    <property type="entry name" value="UvrC, RNAse H endonuclease domain"/>
    <property type="match status" value="1"/>
</dbReference>